<evidence type="ECO:0000313" key="1">
    <source>
        <dbReference type="EMBL" id="MDB7936430.1"/>
    </source>
</evidence>
<organism evidence="1 2">
    <name type="scientific">Flavonifractor plautii</name>
    <name type="common">Fusobacterium plautii</name>
    <dbReference type="NCBI Taxonomy" id="292800"/>
    <lineage>
        <taxon>Bacteria</taxon>
        <taxon>Bacillati</taxon>
        <taxon>Bacillota</taxon>
        <taxon>Clostridia</taxon>
        <taxon>Eubacteriales</taxon>
        <taxon>Oscillospiraceae</taxon>
        <taxon>Flavonifractor</taxon>
    </lineage>
</organism>
<dbReference type="RefSeq" id="WP_271921405.1">
    <property type="nucleotide sequence ID" value="NZ_JAQLWV010000130.1"/>
</dbReference>
<feature type="non-terminal residue" evidence="1">
    <location>
        <position position="1"/>
    </location>
</feature>
<accession>A0AAW6CTW4</accession>
<name>A0AAW6CTW4_FLAPL</name>
<evidence type="ECO:0000313" key="2">
    <source>
        <dbReference type="Proteomes" id="UP001211173"/>
    </source>
</evidence>
<dbReference type="Proteomes" id="UP001211173">
    <property type="component" value="Unassembled WGS sequence"/>
</dbReference>
<comment type="caution">
    <text evidence="1">The sequence shown here is derived from an EMBL/GenBank/DDBJ whole genome shotgun (WGS) entry which is preliminary data.</text>
</comment>
<protein>
    <submittedName>
        <fullName evidence="1">Uncharacterized protein</fullName>
    </submittedName>
</protein>
<gene>
    <name evidence="1" type="ORF">PNE06_25480</name>
</gene>
<sequence length="146" mass="16278">TSFYWRDTLPGQAVRLDKIVTGTYNVPGNYRVVYKTNLSGSTWRTLADNLSTQQNYVLDASRAALGLASNEYVTEFMVSFGVVPANFRQVEAPQVYATVYAWLTGGSQFVNQADVGGVYNGQWIMATSRWVTKVYKPAEPLPRTGY</sequence>
<reference evidence="1" key="1">
    <citation type="submission" date="2023-01" db="EMBL/GenBank/DDBJ databases">
        <title>Human gut microbiome strain richness.</title>
        <authorList>
            <person name="Chen-Liaw A."/>
        </authorList>
    </citation>
    <scope>NUCLEOTIDE SEQUENCE</scope>
    <source>
        <strain evidence="1">1001287st1_F4_1001285I_161205</strain>
    </source>
</reference>
<proteinExistence type="predicted"/>
<dbReference type="EMBL" id="JAQLWV010000130">
    <property type="protein sequence ID" value="MDB7936430.1"/>
    <property type="molecule type" value="Genomic_DNA"/>
</dbReference>
<dbReference type="AlphaFoldDB" id="A0AAW6CTW4"/>